<gene>
    <name evidence="3" type="ORF">g.18014</name>
    <name evidence="4" type="ORF">g.18015</name>
</gene>
<feature type="domain" description="C2H2-type" evidence="2">
    <location>
        <begin position="47"/>
        <end position="70"/>
    </location>
</feature>
<dbReference type="AlphaFoldDB" id="A0A1B6JXM4"/>
<dbReference type="PROSITE" id="PS50157">
    <property type="entry name" value="ZINC_FINGER_C2H2_2"/>
    <property type="match status" value="1"/>
</dbReference>
<dbReference type="InterPro" id="IPR013087">
    <property type="entry name" value="Znf_C2H2_type"/>
</dbReference>
<evidence type="ECO:0000313" key="3">
    <source>
        <dbReference type="EMBL" id="JAS72778.1"/>
    </source>
</evidence>
<feature type="non-terminal residue" evidence="4">
    <location>
        <position position="1"/>
    </location>
</feature>
<dbReference type="PROSITE" id="PS00028">
    <property type="entry name" value="ZINC_FINGER_C2H2_1"/>
    <property type="match status" value="1"/>
</dbReference>
<accession>A0A1B6JXM4</accession>
<evidence type="ECO:0000313" key="4">
    <source>
        <dbReference type="EMBL" id="JAT03958.1"/>
    </source>
</evidence>
<dbReference type="GO" id="GO:0008270">
    <property type="term" value="F:zinc ion binding"/>
    <property type="evidence" value="ECO:0007669"/>
    <property type="project" value="UniProtKB-KW"/>
</dbReference>
<name>A0A1B6JXM4_9HEMI</name>
<dbReference type="EMBL" id="GECU01003749">
    <property type="protein sequence ID" value="JAT03958.1"/>
    <property type="molecule type" value="Transcribed_RNA"/>
</dbReference>
<keyword evidence="1" id="KW-0479">Metal-binding</keyword>
<organism evidence="4">
    <name type="scientific">Homalodisca liturata</name>
    <dbReference type="NCBI Taxonomy" id="320908"/>
    <lineage>
        <taxon>Eukaryota</taxon>
        <taxon>Metazoa</taxon>
        <taxon>Ecdysozoa</taxon>
        <taxon>Arthropoda</taxon>
        <taxon>Hexapoda</taxon>
        <taxon>Insecta</taxon>
        <taxon>Pterygota</taxon>
        <taxon>Neoptera</taxon>
        <taxon>Paraneoptera</taxon>
        <taxon>Hemiptera</taxon>
        <taxon>Auchenorrhyncha</taxon>
        <taxon>Membracoidea</taxon>
        <taxon>Cicadellidae</taxon>
        <taxon>Cicadellinae</taxon>
        <taxon>Proconiini</taxon>
        <taxon>Homalodisca</taxon>
    </lineage>
</organism>
<dbReference type="Pfam" id="PF09237">
    <property type="entry name" value="GAGA"/>
    <property type="match status" value="1"/>
</dbReference>
<dbReference type="EMBL" id="GECU01034928">
    <property type="protein sequence ID" value="JAS72778.1"/>
    <property type="molecule type" value="Transcribed_RNA"/>
</dbReference>
<dbReference type="Gene3D" id="3.30.160.60">
    <property type="entry name" value="Classic Zinc Finger"/>
    <property type="match status" value="1"/>
</dbReference>
<dbReference type="InterPro" id="IPR015318">
    <property type="entry name" value="Znf_GAGA-bd_fac"/>
</dbReference>
<keyword evidence="1" id="KW-0862">Zinc</keyword>
<evidence type="ECO:0000259" key="2">
    <source>
        <dbReference type="PROSITE" id="PS50157"/>
    </source>
</evidence>
<proteinExistence type="predicted"/>
<protein>
    <recommendedName>
        <fullName evidence="2">C2H2-type domain-containing protein</fullName>
    </recommendedName>
</protein>
<reference evidence="4" key="1">
    <citation type="submission" date="2015-11" db="EMBL/GenBank/DDBJ databases">
        <title>De novo transcriptome assembly of four potential Pierce s Disease insect vectors from Arizona vineyards.</title>
        <authorList>
            <person name="Tassone E.E."/>
        </authorList>
    </citation>
    <scope>NUCLEOTIDE SEQUENCE</scope>
</reference>
<keyword evidence="1" id="KW-0863">Zinc-finger</keyword>
<sequence>VGVAVEPRPLEHVEIPVDEHMKDELVDEQHCNGEPPATKKLVSDLPVECTVCGVTLRQSRNLRRHMELIHLKVENGGKQRKIQTVKDETKKPEEENIQNVPNVQGVQSVQNVQNIQSVQSVQNVQSVQTLTEVVEGGVEAGPSRLPPPAPPSHLLSPPLYHSSTQCDPYSHTMAQQFTHDSVFRQHQTELLRGAGLYADTREHCATE</sequence>
<evidence type="ECO:0000256" key="1">
    <source>
        <dbReference type="PROSITE-ProRule" id="PRU00042"/>
    </source>
</evidence>